<name>A0ABW3HQM7_9BACL</name>
<dbReference type="InterPro" id="IPR015943">
    <property type="entry name" value="WD40/YVTN_repeat-like_dom_sf"/>
</dbReference>
<evidence type="ECO:0000256" key="1">
    <source>
        <dbReference type="ARBA" id="ARBA00022801"/>
    </source>
</evidence>
<keyword evidence="5" id="KW-1185">Reference proteome</keyword>
<organism evidence="4 5">
    <name type="scientific">Paenibacillus chungangensis</name>
    <dbReference type="NCBI Taxonomy" id="696535"/>
    <lineage>
        <taxon>Bacteria</taxon>
        <taxon>Bacillati</taxon>
        <taxon>Bacillota</taxon>
        <taxon>Bacilli</taxon>
        <taxon>Bacillales</taxon>
        <taxon>Paenibacillaceae</taxon>
        <taxon>Paenibacillus</taxon>
    </lineage>
</organism>
<dbReference type="InterPro" id="IPR003305">
    <property type="entry name" value="CenC_carb-bd"/>
</dbReference>
<dbReference type="EMBL" id="JBHTJZ010000011">
    <property type="protein sequence ID" value="MFD0959862.1"/>
    <property type="molecule type" value="Genomic_DNA"/>
</dbReference>
<sequence>MNWTRFTAALLCIALAIPAMMTAPKAAHAADEMYEEVSVPNNGFEEALGDYPGWTTVPELPQEGLHVSVANSVYGSSTNSLYMTDDNSKKSLQVLSGLVPITPGEKYKLSSSIYVQAKSVRVYLHFKKEGSNTDLTGGQINVLANTVGQWKEIALEGIAPADADYAQVSFYYGASGVGTKAYIDHVKLERVVAANPLQLHFDEPVMIGDAVSYALSQAAAYGIGPDGKWEQYVATVGSPVSFHVVDASTGELKFTQQIAGSGDTIWSIVKGSDDNMYFSSNGMLYRYVTAERAIEALGLNPSNKQVFDLKASSDGKIYGSTFSSTNMGRVFEYDILSGEFSDWGVAKDGQQYARGLGVTEDYVYVGIGTTAHLIRYDRETGDKSEVLIPGVSGTSRTLSEIDVYGGKLFVYGGKDLFVIDEQSGELINTLEFQSKLAPPSPDQPNLVYYKLAGELYAYDITNNSSALVDNIPELPADTAIKNHAWITPDSGPLQGVQVLAGMAAFGESFLLDPATKRYTEHAVQVPASATSINAMESDGTSLYMGGYQRGMSVYDLDSGEFLYRNKEFHQPEGISFLNDAVYFGTYSGAVMYRLDRDKPFQYNELGEGNPGLAADIEADQDRPFTMTSGDGKLFIGTFPTYGQLGGALTILEESEQADGSIAVNTETVRHIVPDQSLFGLAYLDGKIYGGTSVWGGLGSVPPEAEAKMFVYDTVTRTMVQEPFTPRIPGVNGDVKLIGELSVGPDGLIWGILDGFIDQSSGYDAALFAMHPETLEIVKSKVITNSPYNTSKFRPYYIRWGEDGLIYSTIGRKLMAIDPADLRSKQVIPGTVNLMTMGEDGSLYYAQGSKLHKVPVQLDSASLHADKSTIEVGEAATASISVMQKNGKLAQLGGAEIIYTSSAPDIVSVSGDQLIGQSVGTTSITAQVVLDGRLLTTSAIDIAVSPAKPKPIDPPTYPPVGPSPVMPTVDGSTIILPEDIAEQAIDSQLLDELFGKYDQVDIHTDSAALIPVSSLNKAGESTLIIRTEQGSWTLDISQLPLKDWEALLEGDQPIENSFIRIAITGKQPSNGETDEKAASGLLSPWVTFSLSVTDQEGQSILAEPIALPHGGKLTLRTGETLPEGAIVVAPHPATGEPRFIPSRLREGEAMFFSNGNDQYALYYSNSDISFADTSGHWAEEAILRMAGRLIVEGRTAHAFAPEQPVNRAEFMALMNRVLGLQHAGESESSFSDVASDSWFVDEVNAAVSAGLIGGYEDGSFRPERSITRAEAAVILNRALQLAGYDTALTSEEEEDALQAYADAADADYAMTSMALAVKEGLFNGRTPTALAPREAITRAEAVMLMERLLQLLDYM</sequence>
<comment type="caution">
    <text evidence="4">The sequence shown here is derived from an EMBL/GenBank/DDBJ whole genome shotgun (WGS) entry which is preliminary data.</text>
</comment>
<evidence type="ECO:0000256" key="2">
    <source>
        <dbReference type="SAM" id="SignalP"/>
    </source>
</evidence>
<protein>
    <submittedName>
        <fullName evidence="4">S-layer homology domain-containing protein</fullName>
    </submittedName>
</protein>
<dbReference type="InterPro" id="IPR008979">
    <property type="entry name" value="Galactose-bd-like_sf"/>
</dbReference>
<dbReference type="PANTHER" id="PTHR43308:SF5">
    <property type="entry name" value="S-LAYER PROTEIN _ PEPTIDOGLYCAN ENDO-BETA-N-ACETYLGLUCOSAMINIDASE"/>
    <property type="match status" value="1"/>
</dbReference>
<feature type="domain" description="SLH" evidence="3">
    <location>
        <begin position="1164"/>
        <end position="1224"/>
    </location>
</feature>
<keyword evidence="2" id="KW-0732">Signal</keyword>
<dbReference type="Gene3D" id="2.60.120.260">
    <property type="entry name" value="Galactose-binding domain-like"/>
    <property type="match status" value="1"/>
</dbReference>
<dbReference type="Proteomes" id="UP001596989">
    <property type="component" value="Unassembled WGS sequence"/>
</dbReference>
<dbReference type="SUPFAM" id="SSF50998">
    <property type="entry name" value="Quinoprotein alcohol dehydrogenase-like"/>
    <property type="match status" value="1"/>
</dbReference>
<dbReference type="InterPro" id="IPR051465">
    <property type="entry name" value="Cell_Envelope_Struct_Comp"/>
</dbReference>
<feature type="signal peptide" evidence="2">
    <location>
        <begin position="1"/>
        <end position="29"/>
    </location>
</feature>
<dbReference type="PANTHER" id="PTHR43308">
    <property type="entry name" value="OUTER MEMBRANE PROTEIN ALPHA-RELATED"/>
    <property type="match status" value="1"/>
</dbReference>
<dbReference type="SUPFAM" id="SSF49785">
    <property type="entry name" value="Galactose-binding domain-like"/>
    <property type="match status" value="1"/>
</dbReference>
<dbReference type="Pfam" id="PF02018">
    <property type="entry name" value="CBM_4_9"/>
    <property type="match status" value="1"/>
</dbReference>
<dbReference type="Pfam" id="PF00395">
    <property type="entry name" value="SLH"/>
    <property type="match status" value="3"/>
</dbReference>
<feature type="domain" description="SLH" evidence="3">
    <location>
        <begin position="1225"/>
        <end position="1288"/>
    </location>
</feature>
<feature type="chain" id="PRO_5046440015" evidence="2">
    <location>
        <begin position="30"/>
        <end position="1354"/>
    </location>
</feature>
<proteinExistence type="predicted"/>
<dbReference type="InterPro" id="IPR011047">
    <property type="entry name" value="Quinoprotein_ADH-like_sf"/>
</dbReference>
<dbReference type="SUPFAM" id="SSF63829">
    <property type="entry name" value="Calcium-dependent phosphotriesterase"/>
    <property type="match status" value="1"/>
</dbReference>
<dbReference type="RefSeq" id="WP_377564143.1">
    <property type="nucleotide sequence ID" value="NZ_JBHTJZ010000011.1"/>
</dbReference>
<dbReference type="Gene3D" id="2.130.10.10">
    <property type="entry name" value="YVTN repeat-like/Quinoprotein amine dehydrogenase"/>
    <property type="match status" value="1"/>
</dbReference>
<dbReference type="InterPro" id="IPR001119">
    <property type="entry name" value="SLH_dom"/>
</dbReference>
<evidence type="ECO:0000313" key="5">
    <source>
        <dbReference type="Proteomes" id="UP001596989"/>
    </source>
</evidence>
<evidence type="ECO:0000313" key="4">
    <source>
        <dbReference type="EMBL" id="MFD0959862.1"/>
    </source>
</evidence>
<keyword evidence="1" id="KW-0378">Hydrolase</keyword>
<feature type="domain" description="SLH" evidence="3">
    <location>
        <begin position="1295"/>
        <end position="1354"/>
    </location>
</feature>
<gene>
    <name evidence="4" type="ORF">ACFQ2I_10710</name>
</gene>
<accession>A0ABW3HQM7</accession>
<evidence type="ECO:0000259" key="3">
    <source>
        <dbReference type="PROSITE" id="PS51272"/>
    </source>
</evidence>
<reference evidence="5" key="1">
    <citation type="journal article" date="2019" name="Int. J. Syst. Evol. Microbiol.">
        <title>The Global Catalogue of Microorganisms (GCM) 10K type strain sequencing project: providing services to taxonomists for standard genome sequencing and annotation.</title>
        <authorList>
            <consortium name="The Broad Institute Genomics Platform"/>
            <consortium name="The Broad Institute Genome Sequencing Center for Infectious Disease"/>
            <person name="Wu L."/>
            <person name="Ma J."/>
        </authorList>
    </citation>
    <scope>NUCLEOTIDE SEQUENCE [LARGE SCALE GENOMIC DNA]</scope>
    <source>
        <strain evidence="5">CCUG 59129</strain>
    </source>
</reference>
<dbReference type="PROSITE" id="PS51272">
    <property type="entry name" value="SLH"/>
    <property type="match status" value="3"/>
</dbReference>